<keyword evidence="2" id="KW-1185">Reference proteome</keyword>
<sequence>MSGQHTKIVTWDYEESLDGDPNDVREVFVVLHRIQVNGTEILAARQIIGVDRIDCCVLSSPLPDAIHDICGFSSSDLRGA</sequence>
<evidence type="ECO:0000313" key="2">
    <source>
        <dbReference type="Proteomes" id="UP001054837"/>
    </source>
</evidence>
<evidence type="ECO:0000313" key="1">
    <source>
        <dbReference type="EMBL" id="GIY72511.1"/>
    </source>
</evidence>
<reference evidence="1 2" key="1">
    <citation type="submission" date="2021-06" db="EMBL/GenBank/DDBJ databases">
        <title>Caerostris darwini draft genome.</title>
        <authorList>
            <person name="Kono N."/>
            <person name="Arakawa K."/>
        </authorList>
    </citation>
    <scope>NUCLEOTIDE SEQUENCE [LARGE SCALE GENOMIC DNA]</scope>
</reference>
<protein>
    <submittedName>
        <fullName evidence="1">Uncharacterized protein</fullName>
    </submittedName>
</protein>
<name>A0AAV4VRT1_9ARAC</name>
<dbReference type="Proteomes" id="UP001054837">
    <property type="component" value="Unassembled WGS sequence"/>
</dbReference>
<comment type="caution">
    <text evidence="1">The sequence shown here is derived from an EMBL/GenBank/DDBJ whole genome shotgun (WGS) entry which is preliminary data.</text>
</comment>
<organism evidence="1 2">
    <name type="scientific">Caerostris darwini</name>
    <dbReference type="NCBI Taxonomy" id="1538125"/>
    <lineage>
        <taxon>Eukaryota</taxon>
        <taxon>Metazoa</taxon>
        <taxon>Ecdysozoa</taxon>
        <taxon>Arthropoda</taxon>
        <taxon>Chelicerata</taxon>
        <taxon>Arachnida</taxon>
        <taxon>Araneae</taxon>
        <taxon>Araneomorphae</taxon>
        <taxon>Entelegynae</taxon>
        <taxon>Araneoidea</taxon>
        <taxon>Araneidae</taxon>
        <taxon>Caerostris</taxon>
    </lineage>
</organism>
<accession>A0AAV4VRT1</accession>
<dbReference type="AlphaFoldDB" id="A0AAV4VRT1"/>
<gene>
    <name evidence="1" type="ORF">CDAR_208681</name>
</gene>
<proteinExistence type="predicted"/>
<dbReference type="EMBL" id="BPLQ01013495">
    <property type="protein sequence ID" value="GIY72511.1"/>
    <property type="molecule type" value="Genomic_DNA"/>
</dbReference>